<comment type="caution">
    <text evidence="1">The sequence shown here is derived from an EMBL/GenBank/DDBJ whole genome shotgun (WGS) entry which is preliminary data.</text>
</comment>
<name>A0ABQ4U4Z8_9HYPH</name>
<organism evidence="1 2">
    <name type="scientific">Methylobacterium trifolii</name>
    <dbReference type="NCBI Taxonomy" id="1003092"/>
    <lineage>
        <taxon>Bacteria</taxon>
        <taxon>Pseudomonadati</taxon>
        <taxon>Pseudomonadota</taxon>
        <taxon>Alphaproteobacteria</taxon>
        <taxon>Hyphomicrobiales</taxon>
        <taxon>Methylobacteriaceae</taxon>
        <taxon>Methylobacterium</taxon>
    </lineage>
</organism>
<dbReference type="EMBL" id="BPRB01000335">
    <property type="protein sequence ID" value="GJE62518.1"/>
    <property type="molecule type" value="Genomic_DNA"/>
</dbReference>
<keyword evidence="2" id="KW-1185">Reference proteome</keyword>
<reference evidence="1" key="1">
    <citation type="journal article" date="2021" name="Front. Microbiol.">
        <title>Comprehensive Comparative Genomics and Phenotyping of Methylobacterium Species.</title>
        <authorList>
            <person name="Alessa O."/>
            <person name="Ogura Y."/>
            <person name="Fujitani Y."/>
            <person name="Takami H."/>
            <person name="Hayashi T."/>
            <person name="Sahin N."/>
            <person name="Tani A."/>
        </authorList>
    </citation>
    <scope>NUCLEOTIDE SEQUENCE</scope>
    <source>
        <strain evidence="1">DSM 23632</strain>
    </source>
</reference>
<proteinExistence type="predicted"/>
<evidence type="ECO:0000313" key="2">
    <source>
        <dbReference type="Proteomes" id="UP001055057"/>
    </source>
</evidence>
<protein>
    <submittedName>
        <fullName evidence="1">Uncharacterized protein</fullName>
    </submittedName>
</protein>
<dbReference type="RefSeq" id="WP_238185154.1">
    <property type="nucleotide sequence ID" value="NZ_BPRB01000335.1"/>
</dbReference>
<reference evidence="1" key="2">
    <citation type="submission" date="2021-08" db="EMBL/GenBank/DDBJ databases">
        <authorList>
            <person name="Tani A."/>
            <person name="Ola A."/>
            <person name="Ogura Y."/>
            <person name="Katsura K."/>
            <person name="Hayashi T."/>
        </authorList>
    </citation>
    <scope>NUCLEOTIDE SEQUENCE</scope>
    <source>
        <strain evidence="1">DSM 23632</strain>
    </source>
</reference>
<accession>A0ABQ4U4Z8</accession>
<dbReference type="Proteomes" id="UP001055057">
    <property type="component" value="Unassembled WGS sequence"/>
</dbReference>
<gene>
    <name evidence="1" type="ORF">MPOCJGCO_4651</name>
</gene>
<sequence>MSETNPAPQAAKLTQVADLGAALSDRILNARIAGRQILPEQITALAGAAQLLQDHAVPWPPLMEQVLHEFADGDDDQAAPEAAKSAPEGNGAVTSLSRFLGAFRREKGIQPEA</sequence>
<evidence type="ECO:0000313" key="1">
    <source>
        <dbReference type="EMBL" id="GJE62518.1"/>
    </source>
</evidence>